<accession>H2ATT0</accession>
<dbReference type="InterPro" id="IPR052564">
    <property type="entry name" value="N-acetyltrans/Recomb-assoc"/>
</dbReference>
<dbReference type="PANTHER" id="PTHR43451:SF1">
    <property type="entry name" value="ACETYLTRANSFERASE"/>
    <property type="match status" value="1"/>
</dbReference>
<dbReference type="Proteomes" id="UP000005220">
    <property type="component" value="Chromosome 4"/>
</dbReference>
<dbReference type="PANTHER" id="PTHR43451">
    <property type="entry name" value="ACETYLTRANSFERASE (GNAT) FAMILY PROTEIN"/>
    <property type="match status" value="1"/>
</dbReference>
<name>H2ATT0_KAZAF</name>
<evidence type="ECO:0008006" key="3">
    <source>
        <dbReference type="Google" id="ProtNLM"/>
    </source>
</evidence>
<dbReference type="KEGG" id="kaf:KAFR_0D01340"/>
<reference evidence="1 2" key="1">
    <citation type="journal article" date="2011" name="Proc. Natl. Acad. Sci. U.S.A.">
        <title>Evolutionary erosion of yeast sex chromosomes by mating-type switching accidents.</title>
        <authorList>
            <person name="Gordon J.L."/>
            <person name="Armisen D."/>
            <person name="Proux-Wera E."/>
            <person name="Oheigeartaigh S.S."/>
            <person name="Byrne K.P."/>
            <person name="Wolfe K.H."/>
        </authorList>
    </citation>
    <scope>NUCLEOTIDE SEQUENCE [LARGE SCALE GENOMIC DNA]</scope>
    <source>
        <strain evidence="2">ATCC 22294 / BCRC 22015 / CBS 2517 / CECT 1963 / NBRC 1671 / NRRL Y-8276</strain>
    </source>
</reference>
<dbReference type="AlphaFoldDB" id="H2ATT0"/>
<dbReference type="FunCoup" id="H2ATT0">
    <property type="interactions" value="75"/>
</dbReference>
<dbReference type="HOGENOM" id="CLU_069195_0_0_1"/>
<gene>
    <name evidence="1" type="primary">KAFR0D01340</name>
    <name evidence="1" type="ORF">KAFR_0D01340</name>
</gene>
<keyword evidence="2" id="KW-1185">Reference proteome</keyword>
<dbReference type="RefSeq" id="XP_003956915.1">
    <property type="nucleotide sequence ID" value="XM_003956866.1"/>
</dbReference>
<evidence type="ECO:0000313" key="2">
    <source>
        <dbReference type="Proteomes" id="UP000005220"/>
    </source>
</evidence>
<dbReference type="OrthoDB" id="410198at2759"/>
<organism evidence="1 2">
    <name type="scientific">Kazachstania africana (strain ATCC 22294 / BCRC 22015 / CBS 2517 / CECT 1963 / NBRC 1671 / NRRL Y-8276)</name>
    <name type="common">Yeast</name>
    <name type="synonym">Kluyveromyces africanus</name>
    <dbReference type="NCBI Taxonomy" id="1071382"/>
    <lineage>
        <taxon>Eukaryota</taxon>
        <taxon>Fungi</taxon>
        <taxon>Dikarya</taxon>
        <taxon>Ascomycota</taxon>
        <taxon>Saccharomycotina</taxon>
        <taxon>Saccharomycetes</taxon>
        <taxon>Saccharomycetales</taxon>
        <taxon>Saccharomycetaceae</taxon>
        <taxon>Kazachstania</taxon>
    </lineage>
</organism>
<evidence type="ECO:0000313" key="1">
    <source>
        <dbReference type="EMBL" id="CCF57780.1"/>
    </source>
</evidence>
<dbReference type="EMBL" id="HE650824">
    <property type="protein sequence ID" value="CCF57780.1"/>
    <property type="molecule type" value="Genomic_DNA"/>
</dbReference>
<dbReference type="InParanoid" id="H2ATT0"/>
<protein>
    <recommendedName>
        <fullName evidence="3">N-acetyltransferase domain-containing protein</fullName>
    </recommendedName>
</protein>
<dbReference type="Gene3D" id="3.40.630.30">
    <property type="match status" value="1"/>
</dbReference>
<dbReference type="eggNOG" id="ENOG502RYMB">
    <property type="taxonomic scope" value="Eukaryota"/>
</dbReference>
<sequence>MSNKLVVGPDEAQDISVTENVRLSFTKNLERLSNVIALAFEKMPCNDYLMRKFLNVPVTEPYSQYRVNAISNYLTAFYYDNGAELVQANDFHAVAIWTTPKTPVNMPRTNDEKFNQVFFDELGQIKERLIPKEIQYYYLFVIGRDPNDSVTKGSVRSIFEYYIDRADKENAAIALEAISESAKKVYEYFGFKNYKTFQYGVGEVDSQGVVDSNGQGFTGYLMVYHKDADKLFNKL</sequence>
<dbReference type="GeneID" id="13885738"/>
<proteinExistence type="predicted"/>